<name>A0A829VXJ3_9FIRM</name>
<organism evidence="3 5">
    <name type="scientific">Enterocloster clostridioformis</name>
    <dbReference type="NCBI Taxonomy" id="1531"/>
    <lineage>
        <taxon>Bacteria</taxon>
        <taxon>Bacillati</taxon>
        <taxon>Bacillota</taxon>
        <taxon>Clostridia</taxon>
        <taxon>Lachnospirales</taxon>
        <taxon>Lachnospiraceae</taxon>
        <taxon>Enterocloster</taxon>
    </lineage>
</organism>
<reference evidence="3 5" key="1">
    <citation type="submission" date="2019-06" db="EMBL/GenBank/DDBJ databases">
        <title>Draft genome sequence of [Clostridium] clostridioforme NBRC 113352.</title>
        <authorList>
            <person name="Miura T."/>
            <person name="Furukawa M."/>
            <person name="Shimamura M."/>
            <person name="Ohyama Y."/>
            <person name="Yamazoe A."/>
            <person name="Kawasaki H."/>
        </authorList>
    </citation>
    <scope>NUCLEOTIDE SEQUENCE [LARGE SCALE GENOMIC DNA]</scope>
    <source>
        <strain evidence="3 5">NBRC 113352</strain>
    </source>
</reference>
<keyword evidence="1" id="KW-0238">DNA-binding</keyword>
<evidence type="ECO:0000313" key="6">
    <source>
        <dbReference type="Proteomes" id="UP000719916"/>
    </source>
</evidence>
<feature type="domain" description="HTH cro/C1-type" evidence="2">
    <location>
        <begin position="8"/>
        <end position="62"/>
    </location>
</feature>
<accession>A0A829VXJ3</accession>
<dbReference type="PANTHER" id="PTHR46558">
    <property type="entry name" value="TRACRIPTIONAL REGULATORY PROTEIN-RELATED-RELATED"/>
    <property type="match status" value="1"/>
</dbReference>
<dbReference type="AlphaFoldDB" id="A0A829VXJ3"/>
<dbReference type="CDD" id="cd00093">
    <property type="entry name" value="HTH_XRE"/>
    <property type="match status" value="1"/>
</dbReference>
<reference evidence="4" key="3">
    <citation type="submission" date="2020-02" db="EMBL/GenBank/DDBJ databases">
        <authorList>
            <person name="Littmann E."/>
            <person name="Sorbara M."/>
        </authorList>
    </citation>
    <scope>NUCLEOTIDE SEQUENCE</scope>
    <source>
        <strain evidence="4">MSK.2.26</strain>
    </source>
</reference>
<dbReference type="InterPro" id="IPR001387">
    <property type="entry name" value="Cro/C1-type_HTH"/>
</dbReference>
<dbReference type="EMBL" id="BJLB01000001">
    <property type="protein sequence ID" value="GEA36989.1"/>
    <property type="molecule type" value="Genomic_DNA"/>
</dbReference>
<dbReference type="PROSITE" id="PS50943">
    <property type="entry name" value="HTH_CROC1"/>
    <property type="match status" value="1"/>
</dbReference>
<dbReference type="Gene3D" id="1.10.260.40">
    <property type="entry name" value="lambda repressor-like DNA-binding domains"/>
    <property type="match status" value="1"/>
</dbReference>
<dbReference type="InterPro" id="IPR010982">
    <property type="entry name" value="Lambda_DNA-bd_dom_sf"/>
</dbReference>
<dbReference type="SUPFAM" id="SSF47413">
    <property type="entry name" value="lambda repressor-like DNA-binding domains"/>
    <property type="match status" value="1"/>
</dbReference>
<reference evidence="4 6" key="2">
    <citation type="journal article" date="2020" name="Cell Host Microbe">
        <title>Functional and Genomic Variation between Human-Derived Isolates of Lachnospiraceae Reveals Inter- and Intra-Species Diversity.</title>
        <authorList>
            <person name="Sorbara M.T."/>
            <person name="Littmann E.R."/>
            <person name="Fontana E."/>
            <person name="Moody T.U."/>
            <person name="Kohout C.E."/>
            <person name="Gjonbalaj M."/>
            <person name="Eaton V."/>
            <person name="Seok R."/>
            <person name="Leiner I.M."/>
            <person name="Pamer E.G."/>
        </authorList>
    </citation>
    <scope>NUCLEOTIDE SEQUENCE [LARGE SCALE GENOMIC DNA]</scope>
    <source>
        <strain evidence="4 6">MSK.2.26</strain>
    </source>
</reference>
<evidence type="ECO:0000256" key="1">
    <source>
        <dbReference type="ARBA" id="ARBA00023125"/>
    </source>
</evidence>
<dbReference type="Proteomes" id="UP000719916">
    <property type="component" value="Unassembled WGS sequence"/>
</dbReference>
<evidence type="ECO:0000259" key="2">
    <source>
        <dbReference type="PROSITE" id="PS50943"/>
    </source>
</evidence>
<dbReference type="PANTHER" id="PTHR46558:SF11">
    <property type="entry name" value="HTH-TYPE TRANSCRIPTIONAL REGULATOR XRE"/>
    <property type="match status" value="1"/>
</dbReference>
<dbReference type="SMART" id="SM00530">
    <property type="entry name" value="HTH_XRE"/>
    <property type="match status" value="1"/>
</dbReference>
<dbReference type="GO" id="GO:0003677">
    <property type="term" value="F:DNA binding"/>
    <property type="evidence" value="ECO:0007669"/>
    <property type="project" value="UniProtKB-KW"/>
</dbReference>
<gene>
    <name evidence="3" type="ORF">Ccl03g_27020</name>
    <name evidence="4" type="ORF">G5B26_16240</name>
</gene>
<evidence type="ECO:0000313" key="4">
    <source>
        <dbReference type="EMBL" id="NSJ45105.1"/>
    </source>
</evidence>
<comment type="caution">
    <text evidence="3">The sequence shown here is derived from an EMBL/GenBank/DDBJ whole genome shotgun (WGS) entry which is preliminary data.</text>
</comment>
<dbReference type="EMBL" id="JAAISW010000029">
    <property type="protein sequence ID" value="NSJ45105.1"/>
    <property type="molecule type" value="Genomic_DNA"/>
</dbReference>
<evidence type="ECO:0000313" key="5">
    <source>
        <dbReference type="Proteomes" id="UP000315200"/>
    </source>
</evidence>
<dbReference type="RefSeq" id="WP_002583345.1">
    <property type="nucleotide sequence ID" value="NZ_BJLB01000001.1"/>
</dbReference>
<dbReference type="Proteomes" id="UP000315200">
    <property type="component" value="Unassembled WGS sequence"/>
</dbReference>
<evidence type="ECO:0000313" key="3">
    <source>
        <dbReference type="EMBL" id="GEA36989.1"/>
    </source>
</evidence>
<protein>
    <submittedName>
        <fullName evidence="3 4">Transcriptional regulator</fullName>
    </submittedName>
</protein>
<dbReference type="Pfam" id="PF01381">
    <property type="entry name" value="HTH_3"/>
    <property type="match status" value="1"/>
</dbReference>
<proteinExistence type="predicted"/>
<sequence>MSDIPNRLKKLRTDKGLTQKQLADSLNVSQNAVYNWENGKREPNLDTMKKIAKVFDIALYILLDDSFPLPDITSESWENRARFLGDTEMTTVPRFTTPLHTNDDIHNEKNLDDLKFNGIMQKTDRGEELTPQESIFKSAYLERALRSIGDSFAQYYAMLNEEGQKKADEEITRTIKQLELLTKIPEYRKKD</sequence>